<keyword evidence="2" id="KW-1185">Reference proteome</keyword>
<reference evidence="1 2" key="1">
    <citation type="submission" date="2016-10" db="EMBL/GenBank/DDBJ databases">
        <authorList>
            <person name="de Groot N.N."/>
        </authorList>
    </citation>
    <scope>NUCLEOTIDE SEQUENCE [LARGE SCALE GENOMIC DNA]</scope>
    <source>
        <strain evidence="1 2">CGMCC 4.5598</strain>
    </source>
</reference>
<sequence length="75" mass="8657">MGAGDGFALNVFLRDGEDVYRTYTTTGRGVERLGSNWTLLDLTPYGRQEQWEDSPEGRPQSAPYQWWRLHDEYGS</sequence>
<evidence type="ECO:0000313" key="1">
    <source>
        <dbReference type="EMBL" id="SEU47333.1"/>
    </source>
</evidence>
<protein>
    <recommendedName>
        <fullName evidence="3">DUF899 domain-containing protein</fullName>
    </recommendedName>
</protein>
<evidence type="ECO:0008006" key="3">
    <source>
        <dbReference type="Google" id="ProtNLM"/>
    </source>
</evidence>
<evidence type="ECO:0000313" key="2">
    <source>
        <dbReference type="Proteomes" id="UP000199361"/>
    </source>
</evidence>
<dbReference type="STRING" id="568860.SAMN05421811_12894"/>
<name>A0A1I0LUK5_9ACTN</name>
<accession>A0A1I0LUK5</accession>
<dbReference type="Pfam" id="PF05988">
    <property type="entry name" value="DUF899"/>
    <property type="match status" value="1"/>
</dbReference>
<dbReference type="AlphaFoldDB" id="A0A1I0LUK5"/>
<proteinExistence type="predicted"/>
<gene>
    <name evidence="1" type="ORF">SAMN05421811_12894</name>
</gene>
<dbReference type="Proteomes" id="UP000199361">
    <property type="component" value="Unassembled WGS sequence"/>
</dbReference>
<organism evidence="1 2">
    <name type="scientific">Nonomuraea wenchangensis</name>
    <dbReference type="NCBI Taxonomy" id="568860"/>
    <lineage>
        <taxon>Bacteria</taxon>
        <taxon>Bacillati</taxon>
        <taxon>Actinomycetota</taxon>
        <taxon>Actinomycetes</taxon>
        <taxon>Streptosporangiales</taxon>
        <taxon>Streptosporangiaceae</taxon>
        <taxon>Nonomuraea</taxon>
    </lineage>
</organism>
<dbReference type="EMBL" id="FOHX01000028">
    <property type="protein sequence ID" value="SEU47333.1"/>
    <property type="molecule type" value="Genomic_DNA"/>
</dbReference>
<dbReference type="InterPro" id="IPR010296">
    <property type="entry name" value="DUF899_thioredox"/>
</dbReference>